<dbReference type="InterPro" id="IPR034113">
    <property type="entry name" value="SCP_GAPR1-like"/>
</dbReference>
<accession>A0A8J2P8P3</accession>
<dbReference type="InterPro" id="IPR014044">
    <property type="entry name" value="CAP_dom"/>
</dbReference>
<dbReference type="EMBL" id="CAJVCH010433972">
    <property type="protein sequence ID" value="CAG7818921.1"/>
    <property type="molecule type" value="Genomic_DNA"/>
</dbReference>
<dbReference type="InterPro" id="IPR001283">
    <property type="entry name" value="CRISP-related"/>
</dbReference>
<dbReference type="Pfam" id="PF00188">
    <property type="entry name" value="CAP"/>
    <property type="match status" value="1"/>
</dbReference>
<organism evidence="2 3">
    <name type="scientific">Allacma fusca</name>
    <dbReference type="NCBI Taxonomy" id="39272"/>
    <lineage>
        <taxon>Eukaryota</taxon>
        <taxon>Metazoa</taxon>
        <taxon>Ecdysozoa</taxon>
        <taxon>Arthropoda</taxon>
        <taxon>Hexapoda</taxon>
        <taxon>Collembola</taxon>
        <taxon>Symphypleona</taxon>
        <taxon>Sminthuridae</taxon>
        <taxon>Allacma</taxon>
    </lineage>
</organism>
<dbReference type="FunFam" id="3.40.33.10:FF:000002">
    <property type="entry name" value="Golgi-associated plant pathogenesis-related protein 1"/>
    <property type="match status" value="1"/>
</dbReference>
<protein>
    <recommendedName>
        <fullName evidence="1">SCP domain-containing protein</fullName>
    </recommendedName>
</protein>
<keyword evidence="3" id="KW-1185">Reference proteome</keyword>
<dbReference type="Proteomes" id="UP000708208">
    <property type="component" value="Unassembled WGS sequence"/>
</dbReference>
<feature type="domain" description="SCP" evidence="1">
    <location>
        <begin position="138"/>
        <end position="269"/>
    </location>
</feature>
<name>A0A8J2P8P3_9HEXA</name>
<sequence>MFQSTMYSTREVIDVNYHPVLHSNRYHHYAVDTAADGLKALKIKQKKMPDEKIISSNTSTDTKTVENADGTKTTTITTTIVDKYADGRTSTKTKVQTITEGIKPAGADGKNVTTFKGDDDIKAHQKSAKRVKVSSSKEFLKDALKAHNNYRDKHGVKDLSLDDDLCAVAQAWANELAEKDKMEHSNNGYGENVFWTSTAAVSGPLPVDSWYKEIKDFNFKKVDHQPGTGHFTQVVWKDSKKLGIAYAQAKNGGGTYVVANYEPAGNFLGQYPENVMPLKKFRLF</sequence>
<dbReference type="AlphaFoldDB" id="A0A8J2P8P3"/>
<evidence type="ECO:0000313" key="3">
    <source>
        <dbReference type="Proteomes" id="UP000708208"/>
    </source>
</evidence>
<gene>
    <name evidence="2" type="ORF">AFUS01_LOCUS29398</name>
</gene>
<dbReference type="PANTHER" id="PTHR10334">
    <property type="entry name" value="CYSTEINE-RICH SECRETORY PROTEIN-RELATED"/>
    <property type="match status" value="1"/>
</dbReference>
<evidence type="ECO:0000313" key="2">
    <source>
        <dbReference type="EMBL" id="CAG7818921.1"/>
    </source>
</evidence>
<reference evidence="2" key="1">
    <citation type="submission" date="2021-06" db="EMBL/GenBank/DDBJ databases">
        <authorList>
            <person name="Hodson N. C."/>
            <person name="Mongue J. A."/>
            <person name="Jaron S. K."/>
        </authorList>
    </citation>
    <scope>NUCLEOTIDE SEQUENCE</scope>
</reference>
<evidence type="ECO:0000259" key="1">
    <source>
        <dbReference type="SMART" id="SM00198"/>
    </source>
</evidence>
<proteinExistence type="predicted"/>
<dbReference type="CDD" id="cd05382">
    <property type="entry name" value="CAP_GAPR1-like"/>
    <property type="match status" value="1"/>
</dbReference>
<dbReference type="GO" id="GO:0005576">
    <property type="term" value="C:extracellular region"/>
    <property type="evidence" value="ECO:0007669"/>
    <property type="project" value="InterPro"/>
</dbReference>
<dbReference type="PROSITE" id="PS01009">
    <property type="entry name" value="CRISP_1"/>
    <property type="match status" value="1"/>
</dbReference>
<dbReference type="OrthoDB" id="337038at2759"/>
<dbReference type="InterPro" id="IPR018244">
    <property type="entry name" value="Allrgn_V5/Tpx1_CS"/>
</dbReference>
<comment type="caution">
    <text evidence="2">The sequence shown here is derived from an EMBL/GenBank/DDBJ whole genome shotgun (WGS) entry which is preliminary data.</text>
</comment>
<dbReference type="SMART" id="SM00198">
    <property type="entry name" value="SCP"/>
    <property type="match status" value="1"/>
</dbReference>